<proteinExistence type="predicted"/>
<dbReference type="PANTHER" id="PTHR33434">
    <property type="entry name" value="DEGV DOMAIN-CONTAINING PROTEIN DR_1986-RELATED"/>
    <property type="match status" value="1"/>
</dbReference>
<dbReference type="AlphaFoldDB" id="A0A2P6FEZ6"/>
<protein>
    <submittedName>
        <fullName evidence="2">DAK2 domain</fullName>
    </submittedName>
</protein>
<evidence type="ECO:0000313" key="3">
    <source>
        <dbReference type="Proteomes" id="UP000031565"/>
    </source>
</evidence>
<evidence type="ECO:0000313" key="2">
    <source>
        <dbReference type="EMBL" id="PQM32031.1"/>
    </source>
</evidence>
<dbReference type="EMBL" id="JTLV02000001">
    <property type="protein sequence ID" value="PQM32031.1"/>
    <property type="molecule type" value="Genomic_DNA"/>
</dbReference>
<dbReference type="STRING" id="2138.SMSRO_v1c17390"/>
<dbReference type="GO" id="GO:0004371">
    <property type="term" value="F:glycerone kinase activity"/>
    <property type="evidence" value="ECO:0007669"/>
    <property type="project" value="InterPro"/>
</dbReference>
<dbReference type="PROSITE" id="PS51480">
    <property type="entry name" value="DHAL"/>
    <property type="match status" value="1"/>
</dbReference>
<reference evidence="2 3" key="1">
    <citation type="journal article" date="2015" name="MBio">
        <title>Genome sequence of the Drosophila melanogaster male-killing Spiroplasma strain MSRO endosymbiont.</title>
        <authorList>
            <person name="Paredes J.C."/>
            <person name="Herren J.K."/>
            <person name="Schupfer F."/>
            <person name="Marin R."/>
            <person name="Claverol S."/>
            <person name="Kuo C.H."/>
            <person name="Lemaitre B."/>
            <person name="Beven L."/>
        </authorList>
    </citation>
    <scope>NUCLEOTIDE SEQUENCE [LARGE SCALE GENOMIC DNA]</scope>
    <source>
        <strain evidence="2 3">MSRO</strain>
    </source>
</reference>
<dbReference type="InterPro" id="IPR036117">
    <property type="entry name" value="DhaL_dom_sf"/>
</dbReference>
<dbReference type="InterPro" id="IPR033470">
    <property type="entry name" value="FakA-like_C"/>
</dbReference>
<sequence>MKNVKVIEMEFNAKSFKDSLISGYNNLYNFYPEIDKLNVFPVPDGDTGTNMNLTMTNAVKEINDLDSESISKIADVFARGLIMGARGNSGVILSQIFRGFANGLKEFDELNFVSVKAGISEAKEVAYKAVMKPVEGTILTVIRETAEHVLTLDQEIPLPDLFQKIVDFSTESLNNTPELLPVLKEVGVVDSGGFGLVKIFEGITIYWKTGKIVPQRKKQIENTGDNVVMDLQNEEFDYCTEAIVILDSKHINKINVTQVRQTLEDQGGHSIVAVVDNDILKVHVHTLMPGNTLIFLQQHGEFKNIKIENMNLQAAKHVKTISVERELKNPAAIIAVTPANGIAQFFKSDLNIQYTVNGGSSMNPSTDDYLSAIEAVDAVDVFILPNNSNAILAAQQAAKVERKSNVYVVPTTSIQEGMVAALSFEPGEIAKKNFSTLKSSLKTVTSLGITASAKTTSIDGVKINKGEYMGIMNKKIICSYPTLSKTMKYLFDRAISKSTEIVTIFTGEDAERRDINAIRKYLDESFDVEYEFIDGDQPLYSFLIAVE</sequence>
<dbReference type="SMART" id="SM01121">
    <property type="entry name" value="Dak1_2"/>
    <property type="match status" value="1"/>
</dbReference>
<keyword evidence="3" id="KW-1185">Reference proteome</keyword>
<dbReference type="Pfam" id="PF13684">
    <property type="entry name" value="FakA-like_C"/>
    <property type="match status" value="1"/>
</dbReference>
<dbReference type="Gene3D" id="1.25.40.340">
    <property type="match status" value="1"/>
</dbReference>
<accession>A0A2P6FEZ6</accession>
<dbReference type="InterPro" id="IPR019986">
    <property type="entry name" value="YloV-like"/>
</dbReference>
<comment type="caution">
    <text evidence="2">The sequence shown here is derived from an EMBL/GenBank/DDBJ whole genome shotgun (WGS) entry which is preliminary data.</text>
</comment>
<dbReference type="InterPro" id="IPR048394">
    <property type="entry name" value="FakA-like_M"/>
</dbReference>
<dbReference type="PANTHER" id="PTHR33434:SF4">
    <property type="entry name" value="PHOSPHATASE PROTEIN"/>
    <property type="match status" value="1"/>
</dbReference>
<dbReference type="InterPro" id="IPR050270">
    <property type="entry name" value="DegV_domain_contain"/>
</dbReference>
<name>A0A2P6FEZ6_9MOLU</name>
<evidence type="ECO:0000259" key="1">
    <source>
        <dbReference type="PROSITE" id="PS51480"/>
    </source>
</evidence>
<feature type="domain" description="DhaL" evidence="1">
    <location>
        <begin position="14"/>
        <end position="205"/>
    </location>
</feature>
<dbReference type="Pfam" id="PF02734">
    <property type="entry name" value="Dak2"/>
    <property type="match status" value="1"/>
</dbReference>
<dbReference type="SUPFAM" id="SSF101473">
    <property type="entry name" value="DhaL-like"/>
    <property type="match status" value="1"/>
</dbReference>
<dbReference type="NCBIfam" id="TIGR03599">
    <property type="entry name" value="YloV"/>
    <property type="match status" value="1"/>
</dbReference>
<organism evidence="2 3">
    <name type="scientific">Spiroplasma poulsonii</name>
    <dbReference type="NCBI Taxonomy" id="2138"/>
    <lineage>
        <taxon>Bacteria</taxon>
        <taxon>Bacillati</taxon>
        <taxon>Mycoplasmatota</taxon>
        <taxon>Mollicutes</taxon>
        <taxon>Entomoplasmatales</taxon>
        <taxon>Spiroplasmataceae</taxon>
        <taxon>Spiroplasma</taxon>
    </lineage>
</organism>
<dbReference type="Pfam" id="PF21645">
    <property type="entry name" value="FakA-like_M"/>
    <property type="match status" value="1"/>
</dbReference>
<dbReference type="Proteomes" id="UP000031565">
    <property type="component" value="Unassembled WGS sequence"/>
</dbReference>
<gene>
    <name evidence="2" type="ORF">SMSRO_SF019150</name>
</gene>
<dbReference type="GO" id="GO:0006071">
    <property type="term" value="P:glycerol metabolic process"/>
    <property type="evidence" value="ECO:0007669"/>
    <property type="project" value="InterPro"/>
</dbReference>
<dbReference type="SMART" id="SM01120">
    <property type="entry name" value="Dak2"/>
    <property type="match status" value="1"/>
</dbReference>
<dbReference type="InterPro" id="IPR004007">
    <property type="entry name" value="DhaL_dom"/>
</dbReference>